<evidence type="ECO:0000256" key="1">
    <source>
        <dbReference type="SAM" id="MobiDB-lite"/>
    </source>
</evidence>
<dbReference type="AlphaFoldDB" id="A0A6C0HIH3"/>
<keyword evidence="2" id="KW-0472">Membrane</keyword>
<name>A0A6C0HIH3_9ZZZZ</name>
<proteinExistence type="predicted"/>
<evidence type="ECO:0000313" key="3">
    <source>
        <dbReference type="EMBL" id="QHT80441.1"/>
    </source>
</evidence>
<protein>
    <submittedName>
        <fullName evidence="3">Uncharacterized protein</fullName>
    </submittedName>
</protein>
<dbReference type="EMBL" id="MN739969">
    <property type="protein sequence ID" value="QHT80441.1"/>
    <property type="molecule type" value="Genomic_DNA"/>
</dbReference>
<reference evidence="3" key="1">
    <citation type="journal article" date="2020" name="Nature">
        <title>Giant virus diversity and host interactions through global metagenomics.</title>
        <authorList>
            <person name="Schulz F."/>
            <person name="Roux S."/>
            <person name="Paez-Espino D."/>
            <person name="Jungbluth S."/>
            <person name="Walsh D.A."/>
            <person name="Denef V.J."/>
            <person name="McMahon K.D."/>
            <person name="Konstantinidis K.T."/>
            <person name="Eloe-Fadrosh E.A."/>
            <person name="Kyrpides N.C."/>
            <person name="Woyke T."/>
        </authorList>
    </citation>
    <scope>NUCLEOTIDE SEQUENCE</scope>
    <source>
        <strain evidence="3">GVMAG-M-3300023184-120</strain>
    </source>
</reference>
<accession>A0A6C0HIH3</accession>
<sequence length="545" mass="62645">MGKGKTVKQKLSSKEKSFKNLSSRSRVSTSSIKKPTAKSALKLAELVFKSDLKIDNQLLLLSESEITKVLDSLTPETQAHFTIGGILHSAMLLKRAATNKHYFENRVAIMEIMYGKTFDLGNIKTELNYIFKNNDDKVRRVSGGAPGVRSFSLFTLGLVLCDILCFYIYHRSYYVRLDMVGYQIGALKDTFNHGLVQTSGWDIDKFYKEIYGEKANPSNTAYGWITDGIHWAMYSKAVRDSELFQENKNAILEYIILSTNVFVFRGTYNAQRKEFQGYEDKQFRKETLKTIANVRESTISARQLIFDESIQPDSKKKYSDRSMSSFEQALREVDNFEADIRKILQDKKKSANTNIDLGILIDEFSSAVFHLQNSKKYLEKRVFEARGTEVAKRWEDISTVTDLTHYIFQDSVLFNTVEMNMLIAKHYVNLGIETFNAFVLEPIQAIVDDAFESMNRITMTFLAIKEYIDLDIPSQYTIIKFIVSQLFDLLPIFGLYLCSLLALIYSISREMYSFYSRPLKNSTPIDNDDSNNRFVSRAIEDSKKI</sequence>
<feature type="transmembrane region" description="Helical" evidence="2">
    <location>
        <begin position="489"/>
        <end position="507"/>
    </location>
</feature>
<feature type="region of interest" description="Disordered" evidence="1">
    <location>
        <begin position="1"/>
        <end position="30"/>
    </location>
</feature>
<organism evidence="3">
    <name type="scientific">viral metagenome</name>
    <dbReference type="NCBI Taxonomy" id="1070528"/>
    <lineage>
        <taxon>unclassified sequences</taxon>
        <taxon>metagenomes</taxon>
        <taxon>organismal metagenomes</taxon>
    </lineage>
</organism>
<evidence type="ECO:0000256" key="2">
    <source>
        <dbReference type="SAM" id="Phobius"/>
    </source>
</evidence>
<keyword evidence="2" id="KW-1133">Transmembrane helix</keyword>
<feature type="transmembrane region" description="Helical" evidence="2">
    <location>
        <begin position="147"/>
        <end position="169"/>
    </location>
</feature>
<keyword evidence="2" id="KW-0812">Transmembrane</keyword>